<gene>
    <name evidence="5" type="ORF">AMORRO_LOCUS4175</name>
</gene>
<dbReference type="AlphaFoldDB" id="A0A9N9A8V1"/>
<keyword evidence="1 2" id="KW-0694">RNA-binding</keyword>
<evidence type="ECO:0000256" key="3">
    <source>
        <dbReference type="SAM" id="MobiDB-lite"/>
    </source>
</evidence>
<dbReference type="GO" id="GO:0016442">
    <property type="term" value="C:RISC complex"/>
    <property type="evidence" value="ECO:0007669"/>
    <property type="project" value="TreeGrafter"/>
</dbReference>
<dbReference type="GO" id="GO:0070920">
    <property type="term" value="P:regulation of regulatory ncRNA processing"/>
    <property type="evidence" value="ECO:0007669"/>
    <property type="project" value="TreeGrafter"/>
</dbReference>
<dbReference type="GO" id="GO:0005737">
    <property type="term" value="C:cytoplasm"/>
    <property type="evidence" value="ECO:0007669"/>
    <property type="project" value="TreeGrafter"/>
</dbReference>
<dbReference type="PROSITE" id="PS50137">
    <property type="entry name" value="DS_RBD"/>
    <property type="match status" value="1"/>
</dbReference>
<feature type="compositionally biased region" description="Low complexity" evidence="3">
    <location>
        <begin position="327"/>
        <end position="342"/>
    </location>
</feature>
<dbReference type="PANTHER" id="PTHR46205:SF3">
    <property type="entry name" value="LOQUACIOUS, ISOFORM B"/>
    <property type="match status" value="1"/>
</dbReference>
<evidence type="ECO:0000313" key="5">
    <source>
        <dbReference type="EMBL" id="CAG8520437.1"/>
    </source>
</evidence>
<dbReference type="GO" id="GO:0035197">
    <property type="term" value="F:siRNA binding"/>
    <property type="evidence" value="ECO:0007669"/>
    <property type="project" value="TreeGrafter"/>
</dbReference>
<proteinExistence type="predicted"/>
<dbReference type="Gene3D" id="3.30.160.20">
    <property type="match status" value="2"/>
</dbReference>
<organism evidence="5 6">
    <name type="scientific">Acaulospora morrowiae</name>
    <dbReference type="NCBI Taxonomy" id="94023"/>
    <lineage>
        <taxon>Eukaryota</taxon>
        <taxon>Fungi</taxon>
        <taxon>Fungi incertae sedis</taxon>
        <taxon>Mucoromycota</taxon>
        <taxon>Glomeromycotina</taxon>
        <taxon>Glomeromycetes</taxon>
        <taxon>Diversisporales</taxon>
        <taxon>Acaulosporaceae</taxon>
        <taxon>Acaulospora</taxon>
    </lineage>
</organism>
<feature type="region of interest" description="Disordered" evidence="3">
    <location>
        <begin position="1"/>
        <end position="77"/>
    </location>
</feature>
<comment type="caution">
    <text evidence="5">The sequence shown here is derived from an EMBL/GenBank/DDBJ whole genome shotgun (WGS) entry which is preliminary data.</text>
</comment>
<dbReference type="GO" id="GO:0070578">
    <property type="term" value="C:RISC-loading complex"/>
    <property type="evidence" value="ECO:0007669"/>
    <property type="project" value="TreeGrafter"/>
</dbReference>
<dbReference type="SMART" id="SM00358">
    <property type="entry name" value="DSRM"/>
    <property type="match status" value="2"/>
</dbReference>
<feature type="region of interest" description="Disordered" evidence="3">
    <location>
        <begin position="312"/>
        <end position="348"/>
    </location>
</feature>
<sequence length="502" mass="55897">MPKVKTESITSKMMNNRANSFSNNSVSSNGIKNVSRTQSSSSSSQSVDELLQGLGAEPLSTSVRTTTTQGSQESQKSAEVFNSLLNRLSQNPKPDLQLSFNSQPLAPNPISILNELHQSLKGLEPPKYDYINELYGFICELEVFGKVYKSSTPRGRKQEAKEDAALIAVNDITKQEGVADILSKDLLDRYNKEIRNAGNEPTFITKSQAWYQKQESEWPNKKPRTILLEFCQMHHLPLPTYAGRHGPDGLPIFDCVIGERVFKSDRRAFVKVVDAKDYVASKAFTELYEEQCESERKKERVLKKNSFGLRRPDASSATVDSLRALPSINENQTESSTTNTNSVAMPSRPAGDIDTVSLVLPALDEGTPKIKEELRIDSTVPQPPIDSTVPQPPIRTDQSLVVSASSPSSNNFHPYHPSIYAQRSTQSVVPVKKYISLLCELCQSKRWSLPIFNLQNSLRGFMGTVTVNKHTFKGNVHSKKSEAKESVAEVAYKYFTGRDVEN</sequence>
<evidence type="ECO:0000256" key="2">
    <source>
        <dbReference type="PROSITE-ProRule" id="PRU00266"/>
    </source>
</evidence>
<dbReference type="GO" id="GO:0030422">
    <property type="term" value="P:siRNA processing"/>
    <property type="evidence" value="ECO:0007669"/>
    <property type="project" value="TreeGrafter"/>
</dbReference>
<evidence type="ECO:0000313" key="6">
    <source>
        <dbReference type="Proteomes" id="UP000789342"/>
    </source>
</evidence>
<dbReference type="GO" id="GO:0005634">
    <property type="term" value="C:nucleus"/>
    <property type="evidence" value="ECO:0007669"/>
    <property type="project" value="TreeGrafter"/>
</dbReference>
<dbReference type="SUPFAM" id="SSF54768">
    <property type="entry name" value="dsRNA-binding domain-like"/>
    <property type="match status" value="3"/>
</dbReference>
<dbReference type="GO" id="GO:0003725">
    <property type="term" value="F:double-stranded RNA binding"/>
    <property type="evidence" value="ECO:0007669"/>
    <property type="project" value="TreeGrafter"/>
</dbReference>
<dbReference type="PANTHER" id="PTHR46205">
    <property type="entry name" value="LOQUACIOUS, ISOFORM B"/>
    <property type="match status" value="1"/>
</dbReference>
<dbReference type="OrthoDB" id="2385877at2759"/>
<dbReference type="InterPro" id="IPR051247">
    <property type="entry name" value="RLC_Component"/>
</dbReference>
<reference evidence="5" key="1">
    <citation type="submission" date="2021-06" db="EMBL/GenBank/DDBJ databases">
        <authorList>
            <person name="Kallberg Y."/>
            <person name="Tangrot J."/>
            <person name="Rosling A."/>
        </authorList>
    </citation>
    <scope>NUCLEOTIDE SEQUENCE</scope>
    <source>
        <strain evidence="5">CL551</strain>
    </source>
</reference>
<feature type="compositionally biased region" description="Low complexity" evidence="3">
    <location>
        <begin position="15"/>
        <end position="29"/>
    </location>
</feature>
<dbReference type="Proteomes" id="UP000789342">
    <property type="component" value="Unassembled WGS sequence"/>
</dbReference>
<feature type="domain" description="DRBM" evidence="4">
    <location>
        <begin position="108"/>
        <end position="174"/>
    </location>
</feature>
<dbReference type="CDD" id="cd00048">
    <property type="entry name" value="DSRM_SF"/>
    <property type="match status" value="2"/>
</dbReference>
<dbReference type="EMBL" id="CAJVPV010002193">
    <property type="protein sequence ID" value="CAG8520437.1"/>
    <property type="molecule type" value="Genomic_DNA"/>
</dbReference>
<evidence type="ECO:0000259" key="4">
    <source>
        <dbReference type="PROSITE" id="PS50137"/>
    </source>
</evidence>
<protein>
    <submittedName>
        <fullName evidence="5">13646_t:CDS:1</fullName>
    </submittedName>
</protein>
<feature type="compositionally biased region" description="Polar residues" evidence="3">
    <location>
        <begin position="59"/>
        <end position="77"/>
    </location>
</feature>
<name>A0A9N9A8V1_9GLOM</name>
<keyword evidence="6" id="KW-1185">Reference proteome</keyword>
<dbReference type="InterPro" id="IPR014720">
    <property type="entry name" value="dsRBD_dom"/>
</dbReference>
<evidence type="ECO:0000256" key="1">
    <source>
        <dbReference type="ARBA" id="ARBA00022884"/>
    </source>
</evidence>
<accession>A0A9N9A8V1</accession>
<dbReference type="Pfam" id="PF00035">
    <property type="entry name" value="dsrm"/>
    <property type="match status" value="1"/>
</dbReference>